<dbReference type="GO" id="GO:0017004">
    <property type="term" value="P:cytochrome complex assembly"/>
    <property type="evidence" value="ECO:0007669"/>
    <property type="project" value="UniProtKB-KW"/>
</dbReference>
<keyword evidence="2" id="KW-0479">Metal-binding</keyword>
<keyword evidence="2" id="KW-0349">Heme</keyword>
<evidence type="ECO:0000313" key="7">
    <source>
        <dbReference type="Proteomes" id="UP000006048"/>
    </source>
</evidence>
<reference evidence="6 7" key="1">
    <citation type="submission" date="2012-06" db="EMBL/GenBank/DDBJ databases">
        <title>The complete chromosome of genome of Turneriella parva DSM 21527.</title>
        <authorList>
            <consortium name="US DOE Joint Genome Institute (JGI-PGF)"/>
            <person name="Lucas S."/>
            <person name="Han J."/>
            <person name="Lapidus A."/>
            <person name="Bruce D."/>
            <person name="Goodwin L."/>
            <person name="Pitluck S."/>
            <person name="Peters L."/>
            <person name="Kyrpides N."/>
            <person name="Mavromatis K."/>
            <person name="Ivanova N."/>
            <person name="Mikhailova N."/>
            <person name="Chertkov O."/>
            <person name="Detter J.C."/>
            <person name="Tapia R."/>
            <person name="Han C."/>
            <person name="Land M."/>
            <person name="Hauser L."/>
            <person name="Markowitz V."/>
            <person name="Cheng J.-F."/>
            <person name="Hugenholtz P."/>
            <person name="Woyke T."/>
            <person name="Wu D."/>
            <person name="Gronow S."/>
            <person name="Wellnitz S."/>
            <person name="Brambilla E."/>
            <person name="Klenk H.-P."/>
            <person name="Eisen J.A."/>
        </authorList>
    </citation>
    <scope>NUCLEOTIDE SEQUENCE [LARGE SCALE GENOMIC DNA]</scope>
    <source>
        <strain evidence="7">ATCC BAA-1111 / DSM 21527 / NCTC 11395 / H</strain>
    </source>
</reference>
<keyword evidence="5" id="KW-0732">Signal</keyword>
<organism evidence="6 7">
    <name type="scientific">Turneriella parva (strain ATCC BAA-1111 / DSM 21527 / NCTC 11395 / H)</name>
    <name type="common">Leptospira parva</name>
    <dbReference type="NCBI Taxonomy" id="869212"/>
    <lineage>
        <taxon>Bacteria</taxon>
        <taxon>Pseudomonadati</taxon>
        <taxon>Spirochaetota</taxon>
        <taxon>Spirochaetia</taxon>
        <taxon>Leptospirales</taxon>
        <taxon>Leptospiraceae</taxon>
        <taxon>Turneriella</taxon>
    </lineage>
</organism>
<keyword evidence="3" id="KW-0201">Cytochrome c-type biogenesis</keyword>
<dbReference type="Proteomes" id="UP000006048">
    <property type="component" value="Chromosome"/>
</dbReference>
<evidence type="ECO:0000256" key="2">
    <source>
        <dbReference type="ARBA" id="ARBA00022617"/>
    </source>
</evidence>
<dbReference type="STRING" id="869212.Turpa_3914"/>
<keyword evidence="2" id="KW-0408">Iron</keyword>
<evidence type="ECO:0000256" key="5">
    <source>
        <dbReference type="SAM" id="SignalP"/>
    </source>
</evidence>
<dbReference type="EMBL" id="CP002959">
    <property type="protein sequence ID" value="AFM14548.1"/>
    <property type="molecule type" value="Genomic_DNA"/>
</dbReference>
<accession>I4BB91</accession>
<proteinExistence type="predicted"/>
<dbReference type="HOGENOM" id="CLU_079503_3_0_12"/>
<dbReference type="InterPro" id="IPR036127">
    <property type="entry name" value="CcmE-like_sf"/>
</dbReference>
<dbReference type="GO" id="GO:0020037">
    <property type="term" value="F:heme binding"/>
    <property type="evidence" value="ECO:0007669"/>
    <property type="project" value="InterPro"/>
</dbReference>
<feature type="signal peptide" evidence="5">
    <location>
        <begin position="1"/>
        <end position="27"/>
    </location>
</feature>
<dbReference type="InterPro" id="IPR012340">
    <property type="entry name" value="NA-bd_OB-fold"/>
</dbReference>
<sequence length="140" mass="15244">MRVKLALFFSLAAAALVILVFTSSSNAAQVHLKLHEFEAEMGKPGGDKILRRNLTLYGKVKEGSIEREGVKARFVLVDSGRELKVEHSGKTLLPDTFQDGADAGVEGVYDAQHKTFTSHKVMAKCASRYEAAGGEKAKTY</sequence>
<feature type="chain" id="PRO_5005684604" evidence="5">
    <location>
        <begin position="28"/>
        <end position="140"/>
    </location>
</feature>
<dbReference type="GO" id="GO:0005886">
    <property type="term" value="C:plasma membrane"/>
    <property type="evidence" value="ECO:0007669"/>
    <property type="project" value="InterPro"/>
</dbReference>
<name>I4BB91_TURPD</name>
<dbReference type="SUPFAM" id="SSF82093">
    <property type="entry name" value="Heme chaperone CcmE"/>
    <property type="match status" value="1"/>
</dbReference>
<evidence type="ECO:0000256" key="1">
    <source>
        <dbReference type="ARBA" id="ARBA00004370"/>
    </source>
</evidence>
<dbReference type="Gene3D" id="2.40.50.140">
    <property type="entry name" value="Nucleic acid-binding proteins"/>
    <property type="match status" value="1"/>
</dbReference>
<dbReference type="RefSeq" id="WP_014805025.1">
    <property type="nucleotide sequence ID" value="NC_018020.1"/>
</dbReference>
<dbReference type="InterPro" id="IPR004329">
    <property type="entry name" value="CcmE"/>
</dbReference>
<dbReference type="KEGG" id="tpx:Turpa_3914"/>
<dbReference type="Pfam" id="PF03100">
    <property type="entry name" value="CcmE"/>
    <property type="match status" value="1"/>
</dbReference>
<evidence type="ECO:0000313" key="6">
    <source>
        <dbReference type="EMBL" id="AFM14548.1"/>
    </source>
</evidence>
<evidence type="ECO:0000256" key="4">
    <source>
        <dbReference type="ARBA" id="ARBA00023136"/>
    </source>
</evidence>
<comment type="subcellular location">
    <subcellularLocation>
        <location evidence="1">Membrane</location>
    </subcellularLocation>
</comment>
<dbReference type="AlphaFoldDB" id="I4BB91"/>
<keyword evidence="4" id="KW-0472">Membrane</keyword>
<gene>
    <name evidence="6" type="ordered locus">Turpa_3914</name>
</gene>
<dbReference type="GO" id="GO:0017003">
    <property type="term" value="P:protein-heme linkage"/>
    <property type="evidence" value="ECO:0007669"/>
    <property type="project" value="InterPro"/>
</dbReference>
<evidence type="ECO:0000256" key="3">
    <source>
        <dbReference type="ARBA" id="ARBA00022748"/>
    </source>
</evidence>
<dbReference type="OrthoDB" id="337106at2"/>
<protein>
    <submittedName>
        <fullName evidence="6">CcmE/CycJ protein</fullName>
    </submittedName>
</protein>
<keyword evidence="7" id="KW-1185">Reference proteome</keyword>